<feature type="transmembrane region" description="Helical" evidence="5">
    <location>
        <begin position="12"/>
        <end position="38"/>
    </location>
</feature>
<dbReference type="PANTHER" id="PTHR32089">
    <property type="entry name" value="METHYL-ACCEPTING CHEMOTAXIS PROTEIN MCPB"/>
    <property type="match status" value="1"/>
</dbReference>
<proteinExistence type="inferred from homology"/>
<evidence type="ECO:0000256" key="4">
    <source>
        <dbReference type="SAM" id="Coils"/>
    </source>
</evidence>
<keyword evidence="1 3" id="KW-0807">Transducer</keyword>
<protein>
    <submittedName>
        <fullName evidence="8">Methyl-accepting chemotaxis protein</fullName>
    </submittedName>
</protein>
<dbReference type="GO" id="GO:0007165">
    <property type="term" value="P:signal transduction"/>
    <property type="evidence" value="ECO:0007669"/>
    <property type="project" value="UniProtKB-KW"/>
</dbReference>
<comment type="similarity">
    <text evidence="2">Belongs to the methyl-accepting chemotaxis (MCP) protein family.</text>
</comment>
<organism evidence="8">
    <name type="scientific">Thermosulfurimonas dismutans</name>
    <dbReference type="NCBI Taxonomy" id="999894"/>
    <lineage>
        <taxon>Bacteria</taxon>
        <taxon>Pseudomonadati</taxon>
        <taxon>Thermodesulfobacteriota</taxon>
        <taxon>Thermodesulfobacteria</taxon>
        <taxon>Thermodesulfobacteriales</taxon>
        <taxon>Thermodesulfobacteriaceae</taxon>
        <taxon>Thermosulfurimonas</taxon>
    </lineage>
</organism>
<dbReference type="SMART" id="SM00283">
    <property type="entry name" value="MA"/>
    <property type="match status" value="1"/>
</dbReference>
<dbReference type="AlphaFoldDB" id="A0A7C3CSD5"/>
<evidence type="ECO:0000256" key="1">
    <source>
        <dbReference type="ARBA" id="ARBA00023224"/>
    </source>
</evidence>
<keyword evidence="5" id="KW-0472">Membrane</keyword>
<keyword evidence="4" id="KW-0175">Coiled coil</keyword>
<sequence length="537" mass="60715">MKEKRWRCLTCFSLRTFMFLVAGLVAVFWALGFVFASFKVETMQHLMARIQGYDRPLLEAGEKTLRDFGRVKGAFLMAFLTRDPARLAEARRYLEETRRVISRTETLARQKNDSRILEQTRQLKALLSDLEDRLARGRQAILNSQVNLSPQLAELLKTLNQSEARVYALASNMLAARYKALDRALEEQRHLGQRLLLENAFLFGGSVLVAALLVLWISGLLRREARDLLAVAERVSRRDLRVEVDLPEHSSNEIHLVGRAMNTMIRNLRDFIGRVQEGIAQISSASEEFSAVVTQNVDHSQQAFGNVRELLEYTERLRNQISEIQLSLNQLTEAVNEISRNATETSQESDQAHEQVRAAGEVLRLLTEEIQKISHSADLIQDIAEQTNLLALNATIEAARAGEAGKGFAVVANEVKELSRSSADSAKEIRNRVQALSHRGEEMERNMSYVLESISRTRERTVGVASAVEEQTAVISEVAQTLNQISERMEVLDRITGELRQRTEEAEQASEEMKKGAEDLARTATLLQKEVDQYQVR</sequence>
<name>A0A7C3CSD5_9BACT</name>
<keyword evidence="5" id="KW-1133">Transmembrane helix</keyword>
<dbReference type="Proteomes" id="UP000886043">
    <property type="component" value="Unassembled WGS sequence"/>
</dbReference>
<dbReference type="PROSITE" id="PS50111">
    <property type="entry name" value="CHEMOTAXIS_TRANSDUC_2"/>
    <property type="match status" value="1"/>
</dbReference>
<dbReference type="PROSITE" id="PS50885">
    <property type="entry name" value="HAMP"/>
    <property type="match status" value="1"/>
</dbReference>
<comment type="caution">
    <text evidence="8">The sequence shown here is derived from an EMBL/GenBank/DDBJ whole genome shotgun (WGS) entry which is preliminary data.</text>
</comment>
<evidence type="ECO:0000259" key="7">
    <source>
        <dbReference type="PROSITE" id="PS50885"/>
    </source>
</evidence>
<dbReference type="Pfam" id="PF00015">
    <property type="entry name" value="MCPsignal"/>
    <property type="match status" value="1"/>
</dbReference>
<evidence type="ECO:0000256" key="2">
    <source>
        <dbReference type="ARBA" id="ARBA00029447"/>
    </source>
</evidence>
<dbReference type="SUPFAM" id="SSF58104">
    <property type="entry name" value="Methyl-accepting chemotaxis protein (MCP) signaling domain"/>
    <property type="match status" value="1"/>
</dbReference>
<keyword evidence="5" id="KW-0812">Transmembrane</keyword>
<dbReference type="PRINTS" id="PR00260">
    <property type="entry name" value="CHEMTRNSDUCR"/>
</dbReference>
<dbReference type="PANTHER" id="PTHR32089:SF112">
    <property type="entry name" value="LYSOZYME-LIKE PROTEIN-RELATED"/>
    <property type="match status" value="1"/>
</dbReference>
<dbReference type="CDD" id="cd06225">
    <property type="entry name" value="HAMP"/>
    <property type="match status" value="1"/>
</dbReference>
<feature type="coiled-coil region" evidence="4">
    <location>
        <begin position="314"/>
        <end position="348"/>
    </location>
</feature>
<feature type="domain" description="Methyl-accepting transducer" evidence="6">
    <location>
        <begin position="278"/>
        <end position="521"/>
    </location>
</feature>
<dbReference type="EMBL" id="DRMH01000018">
    <property type="protein sequence ID" value="HFC97193.1"/>
    <property type="molecule type" value="Genomic_DNA"/>
</dbReference>
<evidence type="ECO:0000256" key="5">
    <source>
        <dbReference type="SAM" id="Phobius"/>
    </source>
</evidence>
<feature type="coiled-coil region" evidence="4">
    <location>
        <begin position="492"/>
        <end position="537"/>
    </location>
</feature>
<dbReference type="InterPro" id="IPR004089">
    <property type="entry name" value="MCPsignal_dom"/>
</dbReference>
<dbReference type="InterPro" id="IPR003660">
    <property type="entry name" value="HAMP_dom"/>
</dbReference>
<evidence type="ECO:0000256" key="3">
    <source>
        <dbReference type="PROSITE-ProRule" id="PRU00284"/>
    </source>
</evidence>
<evidence type="ECO:0000313" key="8">
    <source>
        <dbReference type="EMBL" id="HFC97193.1"/>
    </source>
</evidence>
<dbReference type="GO" id="GO:0004888">
    <property type="term" value="F:transmembrane signaling receptor activity"/>
    <property type="evidence" value="ECO:0007669"/>
    <property type="project" value="InterPro"/>
</dbReference>
<evidence type="ECO:0000259" key="6">
    <source>
        <dbReference type="PROSITE" id="PS50111"/>
    </source>
</evidence>
<reference evidence="8" key="1">
    <citation type="journal article" date="2020" name="mSystems">
        <title>Genome- and Community-Level Interaction Insights into Carbon Utilization and Element Cycling Functions of Hydrothermarchaeota in Hydrothermal Sediment.</title>
        <authorList>
            <person name="Zhou Z."/>
            <person name="Liu Y."/>
            <person name="Xu W."/>
            <person name="Pan J."/>
            <person name="Luo Z.H."/>
            <person name="Li M."/>
        </authorList>
    </citation>
    <scope>NUCLEOTIDE SEQUENCE [LARGE SCALE GENOMIC DNA]</scope>
    <source>
        <strain evidence="8">HyVt-483</strain>
    </source>
</reference>
<dbReference type="InterPro" id="IPR004090">
    <property type="entry name" value="Chemotax_Me-accpt_rcpt"/>
</dbReference>
<dbReference type="GO" id="GO:0006935">
    <property type="term" value="P:chemotaxis"/>
    <property type="evidence" value="ECO:0007669"/>
    <property type="project" value="InterPro"/>
</dbReference>
<gene>
    <name evidence="8" type="ORF">ENJ40_01875</name>
</gene>
<dbReference type="GO" id="GO:0016020">
    <property type="term" value="C:membrane"/>
    <property type="evidence" value="ECO:0007669"/>
    <property type="project" value="InterPro"/>
</dbReference>
<accession>A0A7C3CSD5</accession>
<dbReference type="Pfam" id="PF00672">
    <property type="entry name" value="HAMP"/>
    <property type="match status" value="1"/>
</dbReference>
<feature type="transmembrane region" description="Helical" evidence="5">
    <location>
        <begin position="200"/>
        <end position="221"/>
    </location>
</feature>
<dbReference type="Gene3D" id="1.10.287.950">
    <property type="entry name" value="Methyl-accepting chemotaxis protein"/>
    <property type="match status" value="1"/>
</dbReference>
<feature type="domain" description="HAMP" evidence="7">
    <location>
        <begin position="219"/>
        <end position="273"/>
    </location>
</feature>
<dbReference type="SMART" id="SM00304">
    <property type="entry name" value="HAMP"/>
    <property type="match status" value="1"/>
</dbReference>